<dbReference type="InterPro" id="IPR009414">
    <property type="entry name" value="DUF1064"/>
</dbReference>
<sequence>MARRSTKCEYKGKKFDSLVEREYYKILEQRQANGEIFNLRIQEKYILQEGFRDSDGVKIQAITYAADQVYEDKDGITHIVDVKGSLETVEQVFLVKWKMLKNIHRDFKYHIMLKYDGKWWDVNSTEAKRKLKELKIEKKTQREINKNKKKNKRKK</sequence>
<name>A0A921N1U4_9FIRM</name>
<keyword evidence="1" id="KW-0175">Coiled coil</keyword>
<reference evidence="2" key="1">
    <citation type="journal article" date="2021" name="PeerJ">
        <title>Extensive microbial diversity within the chicken gut microbiome revealed by metagenomics and culture.</title>
        <authorList>
            <person name="Gilroy R."/>
            <person name="Ravi A."/>
            <person name="Getino M."/>
            <person name="Pursley I."/>
            <person name="Horton D.L."/>
            <person name="Alikhan N.F."/>
            <person name="Baker D."/>
            <person name="Gharbi K."/>
            <person name="Hall N."/>
            <person name="Watson M."/>
            <person name="Adriaenssens E.M."/>
            <person name="Foster-Nyarko E."/>
            <person name="Jarju S."/>
            <person name="Secka A."/>
            <person name="Antonio M."/>
            <person name="Oren A."/>
            <person name="Chaudhuri R.R."/>
            <person name="La Ragione R."/>
            <person name="Hildebrand F."/>
            <person name="Pallen M.J."/>
        </authorList>
    </citation>
    <scope>NUCLEOTIDE SEQUENCE</scope>
    <source>
        <strain evidence="2">1277</strain>
    </source>
</reference>
<dbReference type="Proteomes" id="UP000776700">
    <property type="component" value="Unassembled WGS sequence"/>
</dbReference>
<proteinExistence type="predicted"/>
<dbReference type="Pfam" id="PF06356">
    <property type="entry name" value="DUF1064"/>
    <property type="match status" value="1"/>
</dbReference>
<protein>
    <submittedName>
        <fullName evidence="2">DUF1064 domain-containing protein</fullName>
    </submittedName>
</protein>
<evidence type="ECO:0000313" key="3">
    <source>
        <dbReference type="Proteomes" id="UP000776700"/>
    </source>
</evidence>
<accession>A0A921N1U4</accession>
<organism evidence="2 3">
    <name type="scientific">Romboutsia timonensis</name>
    <dbReference type="NCBI Taxonomy" id="1776391"/>
    <lineage>
        <taxon>Bacteria</taxon>
        <taxon>Bacillati</taxon>
        <taxon>Bacillota</taxon>
        <taxon>Clostridia</taxon>
        <taxon>Peptostreptococcales</taxon>
        <taxon>Peptostreptococcaceae</taxon>
        <taxon>Romboutsia</taxon>
    </lineage>
</organism>
<gene>
    <name evidence="2" type="ORF">K8V90_06890</name>
</gene>
<reference evidence="2" key="2">
    <citation type="submission" date="2021-09" db="EMBL/GenBank/DDBJ databases">
        <authorList>
            <person name="Gilroy R."/>
        </authorList>
    </citation>
    <scope>NUCLEOTIDE SEQUENCE</scope>
    <source>
        <strain evidence="2">1277</strain>
    </source>
</reference>
<evidence type="ECO:0000313" key="2">
    <source>
        <dbReference type="EMBL" id="HJG96809.1"/>
    </source>
</evidence>
<feature type="coiled-coil region" evidence="1">
    <location>
        <begin position="124"/>
        <end position="151"/>
    </location>
</feature>
<evidence type="ECO:0000256" key="1">
    <source>
        <dbReference type="SAM" id="Coils"/>
    </source>
</evidence>
<dbReference type="AlphaFoldDB" id="A0A921N1U4"/>
<comment type="caution">
    <text evidence="2">The sequence shown here is derived from an EMBL/GenBank/DDBJ whole genome shotgun (WGS) entry which is preliminary data.</text>
</comment>
<dbReference type="EMBL" id="DYUB01000215">
    <property type="protein sequence ID" value="HJG96809.1"/>
    <property type="molecule type" value="Genomic_DNA"/>
</dbReference>